<dbReference type="InterPro" id="IPR001164">
    <property type="entry name" value="ArfGAP_dom"/>
</dbReference>
<dbReference type="InterPro" id="IPR004148">
    <property type="entry name" value="BAR_dom"/>
</dbReference>
<feature type="domain" description="PH" evidence="12">
    <location>
        <begin position="312"/>
        <end position="445"/>
    </location>
</feature>
<dbReference type="OrthoDB" id="194358at2759"/>
<evidence type="ECO:0000256" key="4">
    <source>
        <dbReference type="ARBA" id="ARBA00022737"/>
    </source>
</evidence>
<comment type="subcellular location">
    <subcellularLocation>
        <location evidence="1">Cell membrane</location>
        <topology evidence="1">Peripheral membrane protein</topology>
        <orientation evidence="1">Cytoplasmic side</orientation>
    </subcellularLocation>
</comment>
<evidence type="ECO:0000256" key="3">
    <source>
        <dbReference type="ARBA" id="ARBA00022723"/>
    </source>
</evidence>
<feature type="region of interest" description="Disordered" evidence="11">
    <location>
        <begin position="459"/>
        <end position="482"/>
    </location>
</feature>
<evidence type="ECO:0000256" key="2">
    <source>
        <dbReference type="ARBA" id="ARBA00022468"/>
    </source>
</evidence>
<dbReference type="PROSITE" id="PS50088">
    <property type="entry name" value="ANK_REPEAT"/>
    <property type="match status" value="2"/>
</dbReference>
<evidence type="ECO:0000256" key="7">
    <source>
        <dbReference type="ARBA" id="ARBA00023043"/>
    </source>
</evidence>
<dbReference type="InterPro" id="IPR038508">
    <property type="entry name" value="ArfGAP_dom_sf"/>
</dbReference>
<dbReference type="PROSITE" id="PS50297">
    <property type="entry name" value="ANK_REP_REGION"/>
    <property type="match status" value="2"/>
</dbReference>
<dbReference type="PANTHER" id="PTHR23180">
    <property type="entry name" value="CENTAURIN/ARF"/>
    <property type="match status" value="1"/>
</dbReference>
<dbReference type="SUPFAM" id="SSF50729">
    <property type="entry name" value="PH domain-like"/>
    <property type="match status" value="1"/>
</dbReference>
<dbReference type="GO" id="GO:0005886">
    <property type="term" value="C:plasma membrane"/>
    <property type="evidence" value="ECO:0007669"/>
    <property type="project" value="UniProtKB-SubCell"/>
</dbReference>
<keyword evidence="5 10" id="KW-0863">Zinc-finger</keyword>
<evidence type="ECO:0000259" key="14">
    <source>
        <dbReference type="PROSITE" id="PS51021"/>
    </source>
</evidence>
<comment type="caution">
    <text evidence="15">The sequence shown here is derived from an EMBL/GenBank/DDBJ whole genome shotgun (WGS) entry which is preliminary data.</text>
</comment>
<dbReference type="PANTHER" id="PTHR23180:SF408">
    <property type="entry name" value="ADP-RIBOSYLATION FACTOR GTPASE-ACTIVATING PROTEIN AGD10"/>
    <property type="match status" value="1"/>
</dbReference>
<dbReference type="CDD" id="cd07606">
    <property type="entry name" value="BAR_SFC_plant"/>
    <property type="match status" value="1"/>
</dbReference>
<keyword evidence="6" id="KW-0862">Zinc</keyword>
<proteinExistence type="predicted"/>
<dbReference type="CDD" id="cd08204">
    <property type="entry name" value="ArfGap"/>
    <property type="match status" value="1"/>
</dbReference>
<dbReference type="PROSITE" id="PS50115">
    <property type="entry name" value="ARFGAP"/>
    <property type="match status" value="1"/>
</dbReference>
<dbReference type="InterPro" id="IPR011993">
    <property type="entry name" value="PH-like_dom_sf"/>
</dbReference>
<dbReference type="CDD" id="cd13250">
    <property type="entry name" value="PH_ACAP"/>
    <property type="match status" value="1"/>
</dbReference>
<dbReference type="PROSITE" id="PS51021">
    <property type="entry name" value="BAR"/>
    <property type="match status" value="1"/>
</dbReference>
<dbReference type="AlphaFoldDB" id="A0A444XXI7"/>
<dbReference type="InterPro" id="IPR027267">
    <property type="entry name" value="AH/BAR_dom_sf"/>
</dbReference>
<evidence type="ECO:0000313" key="15">
    <source>
        <dbReference type="EMBL" id="RYQ94166.1"/>
    </source>
</evidence>
<evidence type="ECO:0000256" key="11">
    <source>
        <dbReference type="SAM" id="MobiDB-lite"/>
    </source>
</evidence>
<dbReference type="FunFam" id="1.10.220.150:FF:000019">
    <property type="entry name" value="ADP-ribosylation factor GTPase-activating protein AGD1"/>
    <property type="match status" value="1"/>
</dbReference>
<dbReference type="STRING" id="3818.A0A444XXI7"/>
<dbReference type="InterPro" id="IPR001849">
    <property type="entry name" value="PH_domain"/>
</dbReference>
<dbReference type="SUPFAM" id="SSF48403">
    <property type="entry name" value="Ankyrin repeat"/>
    <property type="match status" value="1"/>
</dbReference>
<evidence type="ECO:0000256" key="5">
    <source>
        <dbReference type="ARBA" id="ARBA00022771"/>
    </source>
</evidence>
<keyword evidence="2" id="KW-0343">GTPase activation</keyword>
<evidence type="ECO:0000256" key="1">
    <source>
        <dbReference type="ARBA" id="ARBA00004413"/>
    </source>
</evidence>
<dbReference type="Gene3D" id="2.30.29.30">
    <property type="entry name" value="Pleckstrin-homology domain (PH domain)/Phosphotyrosine-binding domain (PTB)"/>
    <property type="match status" value="1"/>
</dbReference>
<accession>A0A444XXI7</accession>
<dbReference type="Pfam" id="PF01412">
    <property type="entry name" value="ArfGap"/>
    <property type="match status" value="1"/>
</dbReference>
<evidence type="ECO:0008006" key="17">
    <source>
        <dbReference type="Google" id="ProtNLM"/>
    </source>
</evidence>
<dbReference type="InterPro" id="IPR045258">
    <property type="entry name" value="ACAP1/2/3-like"/>
</dbReference>
<gene>
    <name evidence="15" type="ORF">Ahy_B08g089046</name>
</gene>
<dbReference type="SUPFAM" id="SSF103657">
    <property type="entry name" value="BAR/IMD domain-like"/>
    <property type="match status" value="1"/>
</dbReference>
<dbReference type="GO" id="GO:0005096">
    <property type="term" value="F:GTPase activator activity"/>
    <property type="evidence" value="ECO:0007669"/>
    <property type="project" value="UniProtKB-KW"/>
</dbReference>
<dbReference type="Gene3D" id="1.25.40.20">
    <property type="entry name" value="Ankyrin repeat-containing domain"/>
    <property type="match status" value="1"/>
</dbReference>
<feature type="compositionally biased region" description="Polar residues" evidence="11">
    <location>
        <begin position="471"/>
        <end position="480"/>
    </location>
</feature>
<evidence type="ECO:0000256" key="9">
    <source>
        <dbReference type="PROSITE-ProRule" id="PRU00023"/>
    </source>
</evidence>
<dbReference type="Gene3D" id="1.20.1270.60">
    <property type="entry name" value="Arfaptin homology (AH) domain/BAR domain"/>
    <property type="match status" value="1"/>
</dbReference>
<feature type="domain" description="Arf-GAP" evidence="13">
    <location>
        <begin position="516"/>
        <end position="659"/>
    </location>
</feature>
<dbReference type="GO" id="GO:0005737">
    <property type="term" value="C:cytoplasm"/>
    <property type="evidence" value="ECO:0007669"/>
    <property type="project" value="InterPro"/>
</dbReference>
<dbReference type="SMR" id="A0A444XXI7"/>
<keyword evidence="4" id="KW-0677">Repeat</keyword>
<feature type="repeat" description="ANK" evidence="9">
    <location>
        <begin position="729"/>
        <end position="761"/>
    </location>
</feature>
<dbReference type="GO" id="GO:0008270">
    <property type="term" value="F:zinc ion binding"/>
    <property type="evidence" value="ECO:0007669"/>
    <property type="project" value="UniProtKB-KW"/>
</dbReference>
<dbReference type="SMART" id="SM00105">
    <property type="entry name" value="ArfGap"/>
    <property type="match status" value="1"/>
</dbReference>
<protein>
    <recommendedName>
        <fullName evidence="17">ADP-ribosylation factor GTPase-activating protein AGD1</fullName>
    </recommendedName>
</protein>
<dbReference type="EMBL" id="SDMP01000018">
    <property type="protein sequence ID" value="RYQ94166.1"/>
    <property type="molecule type" value="Genomic_DNA"/>
</dbReference>
<name>A0A444XXI7_ARAHY</name>
<dbReference type="PRINTS" id="PR00405">
    <property type="entry name" value="REVINTRACTNG"/>
</dbReference>
<keyword evidence="16" id="KW-1185">Reference proteome</keyword>
<dbReference type="Gramene" id="arahy.Tifrunner.gnm2.ann2.Ah18g465800.1">
    <property type="protein sequence ID" value="arahy.Tifrunner.gnm2.ann2.Ah18g465800.1-CDS"/>
    <property type="gene ID" value="arahy.Tifrunner.gnm2.ann2.Ah18g465800"/>
</dbReference>
<evidence type="ECO:0000256" key="8">
    <source>
        <dbReference type="ARBA" id="ARBA00023054"/>
    </source>
</evidence>
<evidence type="ECO:0000259" key="13">
    <source>
        <dbReference type="PROSITE" id="PS50115"/>
    </source>
</evidence>
<dbReference type="SMART" id="SM00233">
    <property type="entry name" value="PH"/>
    <property type="match status" value="1"/>
</dbReference>
<dbReference type="Pfam" id="PF12796">
    <property type="entry name" value="Ank_2"/>
    <property type="match status" value="1"/>
</dbReference>
<evidence type="ECO:0000256" key="6">
    <source>
        <dbReference type="ARBA" id="ARBA00022833"/>
    </source>
</evidence>
<dbReference type="InterPro" id="IPR035670">
    <property type="entry name" value="AGD1/2/3/4_BAR_plant"/>
</dbReference>
<dbReference type="Pfam" id="PF00169">
    <property type="entry name" value="PH"/>
    <property type="match status" value="1"/>
</dbReference>
<keyword evidence="8" id="KW-0175">Coiled coil</keyword>
<dbReference type="Gene3D" id="1.10.220.150">
    <property type="entry name" value="Arf GTPase activating protein"/>
    <property type="match status" value="1"/>
</dbReference>
<dbReference type="SUPFAM" id="SSF57863">
    <property type="entry name" value="ArfGap/RecO-like zinc finger"/>
    <property type="match status" value="1"/>
</dbReference>
<dbReference type="Proteomes" id="UP000289738">
    <property type="component" value="Chromosome B08"/>
</dbReference>
<evidence type="ECO:0000256" key="10">
    <source>
        <dbReference type="PROSITE-ProRule" id="PRU00288"/>
    </source>
</evidence>
<keyword evidence="3" id="KW-0479">Metal-binding</keyword>
<dbReference type="SMART" id="SM00721">
    <property type="entry name" value="BAR"/>
    <property type="match status" value="1"/>
</dbReference>
<dbReference type="SMART" id="SM00248">
    <property type="entry name" value="ANK"/>
    <property type="match status" value="2"/>
</dbReference>
<feature type="domain" description="BAR" evidence="14">
    <location>
        <begin position="23"/>
        <end position="258"/>
    </location>
</feature>
<dbReference type="InterPro" id="IPR036770">
    <property type="entry name" value="Ankyrin_rpt-contain_sf"/>
</dbReference>
<evidence type="ECO:0000259" key="12">
    <source>
        <dbReference type="PROSITE" id="PS50003"/>
    </source>
</evidence>
<evidence type="ECO:0000313" key="16">
    <source>
        <dbReference type="Proteomes" id="UP000289738"/>
    </source>
</evidence>
<dbReference type="Pfam" id="PF16746">
    <property type="entry name" value="BAR_3"/>
    <property type="match status" value="1"/>
</dbReference>
<dbReference type="InterPro" id="IPR002110">
    <property type="entry name" value="Ankyrin_rpt"/>
</dbReference>
<sequence>MPLVSSLFSFDPITQQHQHPSSMYFAKLQDSPMFRQQLQTMEEGAESLRARCWRFYKGCKKYTDGLLDACDGDFTFASALENFGGEHSDPLFVTLGGPVMTKFSMALRDISTFKDALRTQVEQMLTDRLLHIYNVEIMDVKEARKRFDKASIAYDQAREKFMSLRKSTRQDIVIAIEEELHNARSSFEEARFNLISALHNVEAKKRFEFLEAVTGVMDAHLQYFRQGYELLHQLEPFIVEVLSYVQKARESHNEEQVSLFERMIEYKQLVHQESKLSLKGFYDSPGRDSPFSRISSDVLDAVTESVKTGKVQTIREGFLSKRSSNLRGDWKRRYFVLDSRGMLYYFRKPLTLFHGANSQKSHHTFDNSSGILSRLISSHIHGANDEKPVARHTVNLLTSTIKVDAEQTDLRFCFRIVSPSKVYTLQAENALDQRDWMEKITGVIASLLTIHTLGKPQPVISRSEGGDWDSASPTDSVQSSSDDEMAVNSGLACKITPKSNRSPNGLQKHKHSIKCEKPIDVLRRVNGNDKCADCGKSEPDWASLNLGILVCIECSGVHRNLGVHISKVRSLTLDVKVWDSSVLSMFQSLGNLFANSVWEELLHSKTSTDDTLDGSSKGTRTKLFHARKPAYDDPISLKERFIHAKYSEKVFVRRIPNNNRLRTVAQLVWESIFANDKKSVYRHIVRSSVDINALNLNGQFDGNSFATPSSSHSSMSSETESQLMEDIKDGSSVLHLACLVSDAGMVELLLQYGADINAVDSIGRTPLHYCMFRGKIATAKLLILRGANTHVVDKQGKTPLMLASEPSSEIVGLISSR</sequence>
<dbReference type="InterPro" id="IPR037278">
    <property type="entry name" value="ARFGAP/RecO"/>
</dbReference>
<dbReference type="PROSITE" id="PS50003">
    <property type="entry name" value="PH_DOMAIN"/>
    <property type="match status" value="1"/>
</dbReference>
<feature type="repeat" description="ANK" evidence="9">
    <location>
        <begin position="762"/>
        <end position="794"/>
    </location>
</feature>
<reference evidence="15 16" key="1">
    <citation type="submission" date="2019-01" db="EMBL/GenBank/DDBJ databases">
        <title>Sequencing of cultivated peanut Arachis hypogaea provides insights into genome evolution and oil improvement.</title>
        <authorList>
            <person name="Chen X."/>
        </authorList>
    </citation>
    <scope>NUCLEOTIDE SEQUENCE [LARGE SCALE GENOMIC DNA]</scope>
    <source>
        <strain evidence="16">cv. Fuhuasheng</strain>
        <tissue evidence="15">Leaves</tissue>
    </source>
</reference>
<keyword evidence="7 9" id="KW-0040">ANK repeat</keyword>
<organism evidence="15 16">
    <name type="scientific">Arachis hypogaea</name>
    <name type="common">Peanut</name>
    <dbReference type="NCBI Taxonomy" id="3818"/>
    <lineage>
        <taxon>Eukaryota</taxon>
        <taxon>Viridiplantae</taxon>
        <taxon>Streptophyta</taxon>
        <taxon>Embryophyta</taxon>
        <taxon>Tracheophyta</taxon>
        <taxon>Spermatophyta</taxon>
        <taxon>Magnoliopsida</taxon>
        <taxon>eudicotyledons</taxon>
        <taxon>Gunneridae</taxon>
        <taxon>Pentapetalae</taxon>
        <taxon>rosids</taxon>
        <taxon>fabids</taxon>
        <taxon>Fabales</taxon>
        <taxon>Fabaceae</taxon>
        <taxon>Papilionoideae</taxon>
        <taxon>50 kb inversion clade</taxon>
        <taxon>dalbergioids sensu lato</taxon>
        <taxon>Dalbergieae</taxon>
        <taxon>Pterocarpus clade</taxon>
        <taxon>Arachis</taxon>
    </lineage>
</organism>